<proteinExistence type="predicted"/>
<feature type="non-terminal residue" evidence="2">
    <location>
        <position position="1"/>
    </location>
</feature>
<evidence type="ECO:0000313" key="2">
    <source>
        <dbReference type="EMBL" id="NEL80120.1"/>
    </source>
</evidence>
<reference evidence="2 3" key="1">
    <citation type="submission" date="2019-11" db="EMBL/GenBank/DDBJ databases">
        <title>Genome-resolved metagenomics to study the prevalence of co-infection and intraspecific heterogeneity among plant pathogen metapopulations.</title>
        <authorList>
            <person name="Newberry E."/>
            <person name="Bhandari R."/>
            <person name="Kemble J."/>
            <person name="Sikora E."/>
            <person name="Potnis N."/>
        </authorList>
    </citation>
    <scope>NUCLEOTIDE SEQUENCE [LARGE SCALE GENOMIC DNA]</scope>
    <source>
        <strain evidence="2">Xp_Tom_Tuscaloosa_18b</strain>
    </source>
</reference>
<dbReference type="InterPro" id="IPR042099">
    <property type="entry name" value="ANL_N_sf"/>
</dbReference>
<dbReference type="PANTHER" id="PTHR43767:SF1">
    <property type="entry name" value="NONRIBOSOMAL PEPTIDE SYNTHASE PES1 (EUROFUNG)-RELATED"/>
    <property type="match status" value="1"/>
</dbReference>
<dbReference type="InterPro" id="IPR000873">
    <property type="entry name" value="AMP-dep_synth/lig_dom"/>
</dbReference>
<gene>
    <name evidence="2" type="ORF">G3W61_28215</name>
</gene>
<feature type="non-terminal residue" evidence="2">
    <location>
        <position position="138"/>
    </location>
</feature>
<organism evidence="2 3">
    <name type="scientific">Xanthomonas perforans</name>
    <dbReference type="NCBI Taxonomy" id="442694"/>
    <lineage>
        <taxon>Bacteria</taxon>
        <taxon>Pseudomonadati</taxon>
        <taxon>Pseudomonadota</taxon>
        <taxon>Gammaproteobacteria</taxon>
        <taxon>Lysobacterales</taxon>
        <taxon>Lysobacteraceae</taxon>
        <taxon>Xanthomonas</taxon>
    </lineage>
</organism>
<dbReference type="GO" id="GO:0016874">
    <property type="term" value="F:ligase activity"/>
    <property type="evidence" value="ECO:0007669"/>
    <property type="project" value="UniProtKB-KW"/>
</dbReference>
<sequence>NAQTHAKTVAIRERDRGIWQEWTWEEYRDRVLAQAAGFEAAGLKAGDIVLVIGDNRAALYVAMLAAITLRAVPSPAYSDVAPEELAGQVRREGIRFAVAEDQEQVDKLMVVRESVPELATVVYDDPRGLKGREPPGVL</sequence>
<protein>
    <submittedName>
        <fullName evidence="2">Long-chain fatty acid--CoA ligase</fullName>
    </submittedName>
</protein>
<dbReference type="PANTHER" id="PTHR43767">
    <property type="entry name" value="LONG-CHAIN-FATTY-ACID--COA LIGASE"/>
    <property type="match status" value="1"/>
</dbReference>
<name>A0A7X5SBU4_XANPE</name>
<evidence type="ECO:0000259" key="1">
    <source>
        <dbReference type="Pfam" id="PF00501"/>
    </source>
</evidence>
<dbReference type="SUPFAM" id="SSF56801">
    <property type="entry name" value="Acetyl-CoA synthetase-like"/>
    <property type="match status" value="1"/>
</dbReference>
<comment type="caution">
    <text evidence="2">The sequence shown here is derived from an EMBL/GenBank/DDBJ whole genome shotgun (WGS) entry which is preliminary data.</text>
</comment>
<dbReference type="InterPro" id="IPR050237">
    <property type="entry name" value="ATP-dep_AMP-bd_enzyme"/>
</dbReference>
<dbReference type="Pfam" id="PF00501">
    <property type="entry name" value="AMP-binding"/>
    <property type="match status" value="1"/>
</dbReference>
<dbReference type="Proteomes" id="UP000471082">
    <property type="component" value="Unassembled WGS sequence"/>
</dbReference>
<dbReference type="Gene3D" id="3.40.50.12780">
    <property type="entry name" value="N-terminal domain of ligase-like"/>
    <property type="match status" value="1"/>
</dbReference>
<keyword evidence="2" id="KW-0436">Ligase</keyword>
<evidence type="ECO:0000313" key="3">
    <source>
        <dbReference type="Proteomes" id="UP000471082"/>
    </source>
</evidence>
<feature type="domain" description="AMP-dependent synthetase/ligase" evidence="1">
    <location>
        <begin position="2"/>
        <end position="125"/>
    </location>
</feature>
<dbReference type="AlphaFoldDB" id="A0A7X5SBU4"/>
<dbReference type="EMBL" id="JAAGYU010001262">
    <property type="protein sequence ID" value="NEL80120.1"/>
    <property type="molecule type" value="Genomic_DNA"/>
</dbReference>
<accession>A0A7X5SBU4</accession>